<dbReference type="Proteomes" id="UP000781958">
    <property type="component" value="Unassembled WGS sequence"/>
</dbReference>
<reference evidence="1 2" key="1">
    <citation type="submission" date="2021-03" db="EMBL/GenBank/DDBJ databases">
        <title>Genomic Encyclopedia of Type Strains, Phase III (KMG-III): the genomes of soil and plant-associated and newly described type strains.</title>
        <authorList>
            <person name="Whitman W."/>
        </authorList>
    </citation>
    <scope>NUCLEOTIDE SEQUENCE [LARGE SCALE GENOMIC DNA]</scope>
    <source>
        <strain evidence="1 2">IMMIB AFH-6</strain>
    </source>
</reference>
<keyword evidence="2" id="KW-1185">Reference proteome</keyword>
<accession>A0ABS4SQK9</accession>
<organism evidence="1 2">
    <name type="scientific">Azospirillum rugosum</name>
    <dbReference type="NCBI Taxonomy" id="416170"/>
    <lineage>
        <taxon>Bacteria</taxon>
        <taxon>Pseudomonadati</taxon>
        <taxon>Pseudomonadota</taxon>
        <taxon>Alphaproteobacteria</taxon>
        <taxon>Rhodospirillales</taxon>
        <taxon>Azospirillaceae</taxon>
        <taxon>Azospirillum</taxon>
    </lineage>
</organism>
<evidence type="ECO:0000313" key="1">
    <source>
        <dbReference type="EMBL" id="MBP2294247.1"/>
    </source>
</evidence>
<protein>
    <submittedName>
        <fullName evidence="1">Uncharacterized protein</fullName>
    </submittedName>
</protein>
<name>A0ABS4SQK9_9PROT</name>
<gene>
    <name evidence="1" type="ORF">J2851_004036</name>
</gene>
<evidence type="ECO:0000313" key="2">
    <source>
        <dbReference type="Proteomes" id="UP000781958"/>
    </source>
</evidence>
<sequence length="38" mass="4265">MLIRTGLLLSAARRLATLLTTRFASPLVTRSGLRLIRR</sequence>
<dbReference type="EMBL" id="JAGINP010000015">
    <property type="protein sequence ID" value="MBP2294247.1"/>
    <property type="molecule type" value="Genomic_DNA"/>
</dbReference>
<proteinExistence type="predicted"/>
<comment type="caution">
    <text evidence="1">The sequence shown here is derived from an EMBL/GenBank/DDBJ whole genome shotgun (WGS) entry which is preliminary data.</text>
</comment>